<feature type="compositionally biased region" description="Basic residues" evidence="1">
    <location>
        <begin position="460"/>
        <end position="471"/>
    </location>
</feature>
<feature type="region of interest" description="Disordered" evidence="1">
    <location>
        <begin position="281"/>
        <end position="303"/>
    </location>
</feature>
<gene>
    <name evidence="3" type="ORF">CCMP2556_LOCUS9218</name>
</gene>
<keyword evidence="4" id="KW-1185">Reference proteome</keyword>
<feature type="transmembrane region" description="Helical" evidence="2">
    <location>
        <begin position="112"/>
        <end position="132"/>
    </location>
</feature>
<dbReference type="EMBL" id="CAXAMN010004225">
    <property type="protein sequence ID" value="CAK9008367.1"/>
    <property type="molecule type" value="Genomic_DNA"/>
</dbReference>
<dbReference type="PANTHER" id="PTHR43941">
    <property type="entry name" value="STRUCTURAL MAINTENANCE OF CHROMOSOMES PROTEIN 2"/>
    <property type="match status" value="1"/>
</dbReference>
<dbReference type="Proteomes" id="UP001642484">
    <property type="component" value="Unassembled WGS sequence"/>
</dbReference>
<dbReference type="PANTHER" id="PTHR43941:SF1">
    <property type="entry name" value="STRUCTURAL MAINTENANCE OF CHROMOSOMES PROTEIN 2"/>
    <property type="match status" value="1"/>
</dbReference>
<accession>A0ABP0J1X9</accession>
<dbReference type="PROSITE" id="PS51257">
    <property type="entry name" value="PROKAR_LIPOPROTEIN"/>
    <property type="match status" value="1"/>
</dbReference>
<feature type="transmembrane region" description="Helical" evidence="2">
    <location>
        <begin position="7"/>
        <end position="26"/>
    </location>
</feature>
<organism evidence="3 4">
    <name type="scientific">Durusdinium trenchii</name>
    <dbReference type="NCBI Taxonomy" id="1381693"/>
    <lineage>
        <taxon>Eukaryota</taxon>
        <taxon>Sar</taxon>
        <taxon>Alveolata</taxon>
        <taxon>Dinophyceae</taxon>
        <taxon>Suessiales</taxon>
        <taxon>Symbiodiniaceae</taxon>
        <taxon>Durusdinium</taxon>
    </lineage>
</organism>
<sequence>MARAQLLPYVLAIGACTFLVSTLSFVSSPATTVERSRALRALPQPGAKTEEKTQESNGGEFKMPKPDMGLMNRQARVGQSVDQDRRGNMWSVEPATRIRTDDDGGELLPAGIYFPIVIVITIGSIIVLAQVLGNDARFGGMLGDDARGINECPSPCGTRLAFLGSVKNQQVPELLAVCHEKKLAAAQGQTEGGMFKVRLVAELPVGQRPSLREPTEAKAALQQKQRQAEQAHRRIKELEQELLHVEEHVAGLEEELRKSTSQAARAAADLVSAKDQVSQLERELRLREEGDERSPPRGRKLDRCQTDGVRDLDWAKEAQLQAEAALEALKREHEEVLRARDAEHEKQRRHLESLQEQHRQLQQYCVDLRAASQEIQGFLEAAEAENVELQREVIEMKEVLEAHHLERASRGPSKQVDFQGTSLADELIDHADAEEPASFSVQKTKSVHMAEEVGEDVPSRSRRSMKPKLRRSSSSFVQAGAVADGI</sequence>
<keyword evidence="2" id="KW-1133">Transmembrane helix</keyword>
<keyword evidence="2" id="KW-0472">Membrane</keyword>
<evidence type="ECO:0000313" key="4">
    <source>
        <dbReference type="Proteomes" id="UP001642484"/>
    </source>
</evidence>
<evidence type="ECO:0000313" key="3">
    <source>
        <dbReference type="EMBL" id="CAK9008367.1"/>
    </source>
</evidence>
<name>A0ABP0J1X9_9DINO</name>
<evidence type="ECO:0000256" key="2">
    <source>
        <dbReference type="SAM" id="Phobius"/>
    </source>
</evidence>
<protein>
    <submittedName>
        <fullName evidence="3">Uncharacterized protein</fullName>
    </submittedName>
</protein>
<reference evidence="3 4" key="1">
    <citation type="submission" date="2024-02" db="EMBL/GenBank/DDBJ databases">
        <authorList>
            <person name="Chen Y."/>
            <person name="Shah S."/>
            <person name="Dougan E. K."/>
            <person name="Thang M."/>
            <person name="Chan C."/>
        </authorList>
    </citation>
    <scope>NUCLEOTIDE SEQUENCE [LARGE SCALE GENOMIC DNA]</scope>
</reference>
<feature type="region of interest" description="Disordered" evidence="1">
    <location>
        <begin position="434"/>
        <end position="486"/>
    </location>
</feature>
<proteinExistence type="predicted"/>
<evidence type="ECO:0000256" key="1">
    <source>
        <dbReference type="SAM" id="MobiDB-lite"/>
    </source>
</evidence>
<feature type="region of interest" description="Disordered" evidence="1">
    <location>
        <begin position="208"/>
        <end position="228"/>
    </location>
</feature>
<keyword evidence="2" id="KW-0812">Transmembrane</keyword>
<comment type="caution">
    <text evidence="3">The sequence shown here is derived from an EMBL/GenBank/DDBJ whole genome shotgun (WGS) entry which is preliminary data.</text>
</comment>
<feature type="region of interest" description="Disordered" evidence="1">
    <location>
        <begin position="37"/>
        <end position="68"/>
    </location>
</feature>